<evidence type="ECO:0000313" key="3">
    <source>
        <dbReference type="Proteomes" id="UP000655225"/>
    </source>
</evidence>
<proteinExistence type="predicted"/>
<dbReference type="AlphaFoldDB" id="A0A834Y7H9"/>
<evidence type="ECO:0000313" key="2">
    <source>
        <dbReference type="EMBL" id="KAF8369318.1"/>
    </source>
</evidence>
<dbReference type="InterPro" id="IPR004926">
    <property type="entry name" value="LEA_3a"/>
</dbReference>
<dbReference type="PANTHER" id="PTHR33509">
    <property type="entry name" value="LATE EMBRYOGENIS ABUNDANT PROTEIN 2-RELATED"/>
    <property type="match status" value="1"/>
</dbReference>
<accession>A0A834Y7H9</accession>
<dbReference type="GO" id="GO:0006950">
    <property type="term" value="P:response to stress"/>
    <property type="evidence" value="ECO:0007669"/>
    <property type="project" value="TreeGrafter"/>
</dbReference>
<evidence type="ECO:0000256" key="1">
    <source>
        <dbReference type="SAM" id="MobiDB-lite"/>
    </source>
</evidence>
<dbReference type="OrthoDB" id="1936089at2759"/>
<dbReference type="Proteomes" id="UP000655225">
    <property type="component" value="Unassembled WGS sequence"/>
</dbReference>
<keyword evidence="3" id="KW-1185">Reference proteome</keyword>
<dbReference type="PANTHER" id="PTHR33509:SF5">
    <property type="entry name" value="PROTEIN SENESCENCE-ASSOCIATED GENE 21, MITOCHONDRIAL"/>
    <property type="match status" value="1"/>
</dbReference>
<gene>
    <name evidence="2" type="ORF">HHK36_032674</name>
</gene>
<organism evidence="2 3">
    <name type="scientific">Tetracentron sinense</name>
    <name type="common">Spur-leaf</name>
    <dbReference type="NCBI Taxonomy" id="13715"/>
    <lineage>
        <taxon>Eukaryota</taxon>
        <taxon>Viridiplantae</taxon>
        <taxon>Streptophyta</taxon>
        <taxon>Embryophyta</taxon>
        <taxon>Tracheophyta</taxon>
        <taxon>Spermatophyta</taxon>
        <taxon>Magnoliopsida</taxon>
        <taxon>Trochodendrales</taxon>
        <taxon>Trochodendraceae</taxon>
        <taxon>Tetracentron</taxon>
    </lineage>
</organism>
<protein>
    <submittedName>
        <fullName evidence="2">Uncharacterized protein</fullName>
    </submittedName>
</protein>
<name>A0A834Y7H9_TETSI</name>
<dbReference type="EMBL" id="JABCRI010000839">
    <property type="protein sequence ID" value="KAF8369318.1"/>
    <property type="molecule type" value="Genomic_DNA"/>
</dbReference>
<reference evidence="2 3" key="1">
    <citation type="submission" date="2020-04" db="EMBL/GenBank/DDBJ databases">
        <title>Plant Genome Project.</title>
        <authorList>
            <person name="Zhang R.-G."/>
        </authorList>
    </citation>
    <scope>NUCLEOTIDE SEQUENCE [LARGE SCALE GENOMIC DNA]</scope>
    <source>
        <strain evidence="2">YNK0</strain>
        <tissue evidence="2">Leaf</tissue>
    </source>
</reference>
<dbReference type="OMA" id="CEYLVEH"/>
<feature type="region of interest" description="Disordered" evidence="1">
    <location>
        <begin position="43"/>
        <end position="62"/>
    </location>
</feature>
<dbReference type="GO" id="GO:0005739">
    <property type="term" value="C:mitochondrion"/>
    <property type="evidence" value="ECO:0007669"/>
    <property type="project" value="TreeGrafter"/>
</dbReference>
<dbReference type="Pfam" id="PF03242">
    <property type="entry name" value="LEA_3a"/>
    <property type="match status" value="1"/>
</dbReference>
<sequence length="116" mass="12252">MAGSFSKVKLLSDLVANGVSLTISSRGYTSAASNGALSSVVRGGGRSGMVKKGEEKASETSSWVPDPVTGYYRPENRAVEIDVVSDVGFSFACIRLHLDFARFLYVVSSAQVPGSR</sequence>
<comment type="caution">
    <text evidence="2">The sequence shown here is derived from an EMBL/GenBank/DDBJ whole genome shotgun (WGS) entry which is preliminary data.</text>
</comment>